<dbReference type="GO" id="GO:0042026">
    <property type="term" value="P:protein refolding"/>
    <property type="evidence" value="ECO:0007669"/>
    <property type="project" value="TreeGrafter"/>
</dbReference>
<dbReference type="PANTHER" id="PTHR43096:SF48">
    <property type="entry name" value="CHAPERONE PROTEIN DNAJ"/>
    <property type="match status" value="1"/>
</dbReference>
<dbReference type="InterPro" id="IPR008971">
    <property type="entry name" value="HSP40/DnaJ_pept-bd"/>
</dbReference>
<dbReference type="AlphaFoldDB" id="A0A2M6YRE9"/>
<dbReference type="Gene3D" id="1.10.287.110">
    <property type="entry name" value="DnaJ domain"/>
    <property type="match status" value="1"/>
</dbReference>
<dbReference type="SUPFAM" id="SSF46565">
    <property type="entry name" value="Chaperone J-domain"/>
    <property type="match status" value="1"/>
</dbReference>
<dbReference type="GO" id="GO:0005737">
    <property type="term" value="C:cytoplasm"/>
    <property type="evidence" value="ECO:0007669"/>
    <property type="project" value="TreeGrafter"/>
</dbReference>
<evidence type="ECO:0000313" key="7">
    <source>
        <dbReference type="EMBL" id="PIU35297.1"/>
    </source>
</evidence>
<dbReference type="PRINTS" id="PR00625">
    <property type="entry name" value="JDOMAIN"/>
</dbReference>
<proteinExistence type="predicted"/>
<dbReference type="Proteomes" id="UP000229502">
    <property type="component" value="Unassembled WGS sequence"/>
</dbReference>
<dbReference type="PROSITE" id="PS50076">
    <property type="entry name" value="DNAJ_2"/>
    <property type="match status" value="1"/>
</dbReference>
<organism evidence="7 8">
    <name type="scientific">Candidatus Shapirobacteria bacterium CG07_land_8_20_14_0_80_39_18</name>
    <dbReference type="NCBI Taxonomy" id="1974882"/>
    <lineage>
        <taxon>Bacteria</taxon>
        <taxon>Candidatus Shapironibacteriota</taxon>
    </lineage>
</organism>
<evidence type="ECO:0000256" key="4">
    <source>
        <dbReference type="ARBA" id="ARBA00022833"/>
    </source>
</evidence>
<dbReference type="Pfam" id="PF01556">
    <property type="entry name" value="DnaJ_C"/>
    <property type="match status" value="1"/>
</dbReference>
<dbReference type="InterPro" id="IPR018253">
    <property type="entry name" value="DnaJ_domain_CS"/>
</dbReference>
<dbReference type="PANTHER" id="PTHR43096">
    <property type="entry name" value="DNAJ HOMOLOG 1, MITOCHONDRIAL-RELATED"/>
    <property type="match status" value="1"/>
</dbReference>
<accession>A0A2M6YRE9</accession>
<dbReference type="EMBL" id="PEWZ01000074">
    <property type="protein sequence ID" value="PIU35297.1"/>
    <property type="molecule type" value="Genomic_DNA"/>
</dbReference>
<protein>
    <submittedName>
        <fullName evidence="7">Molecular chaperone DnaJ</fullName>
    </submittedName>
</protein>
<keyword evidence="4" id="KW-0862">Zinc</keyword>
<evidence type="ECO:0000256" key="5">
    <source>
        <dbReference type="ARBA" id="ARBA00023186"/>
    </source>
</evidence>
<evidence type="ECO:0000256" key="2">
    <source>
        <dbReference type="ARBA" id="ARBA00022737"/>
    </source>
</evidence>
<feature type="domain" description="J" evidence="6">
    <location>
        <begin position="6"/>
        <end position="70"/>
    </location>
</feature>
<dbReference type="InterPro" id="IPR001623">
    <property type="entry name" value="DnaJ_domain"/>
</dbReference>
<dbReference type="SMART" id="SM00271">
    <property type="entry name" value="DnaJ"/>
    <property type="match status" value="1"/>
</dbReference>
<dbReference type="Pfam" id="PF00226">
    <property type="entry name" value="DnaJ"/>
    <property type="match status" value="1"/>
</dbReference>
<keyword evidence="3" id="KW-0863">Zinc-finger</keyword>
<dbReference type="Gene3D" id="2.60.260.20">
    <property type="entry name" value="Urease metallochaperone UreE, N-terminal domain"/>
    <property type="match status" value="2"/>
</dbReference>
<reference evidence="8" key="1">
    <citation type="submission" date="2017-09" db="EMBL/GenBank/DDBJ databases">
        <title>Depth-based differentiation of microbial function through sediment-hosted aquifers and enrichment of novel symbionts in the deep terrestrial subsurface.</title>
        <authorList>
            <person name="Probst A.J."/>
            <person name="Ladd B."/>
            <person name="Jarett J.K."/>
            <person name="Geller-Mcgrath D.E."/>
            <person name="Sieber C.M.K."/>
            <person name="Emerson J.B."/>
            <person name="Anantharaman K."/>
            <person name="Thomas B.C."/>
            <person name="Malmstrom R."/>
            <person name="Stieglmeier M."/>
            <person name="Klingl A."/>
            <person name="Woyke T."/>
            <person name="Ryan C.M."/>
            <person name="Banfield J.F."/>
        </authorList>
    </citation>
    <scope>NUCLEOTIDE SEQUENCE [LARGE SCALE GENOMIC DNA]</scope>
</reference>
<dbReference type="FunFam" id="2.60.260.20:FF:000005">
    <property type="entry name" value="Chaperone protein dnaJ 1, mitochondrial"/>
    <property type="match status" value="1"/>
</dbReference>
<comment type="caution">
    <text evidence="7">The sequence shown here is derived from an EMBL/GenBank/DDBJ whole genome shotgun (WGS) entry which is preliminary data.</text>
</comment>
<gene>
    <name evidence="7" type="ORF">COT03_01425</name>
</gene>
<evidence type="ECO:0000256" key="3">
    <source>
        <dbReference type="ARBA" id="ARBA00022771"/>
    </source>
</evidence>
<dbReference type="GO" id="GO:0051082">
    <property type="term" value="F:unfolded protein binding"/>
    <property type="evidence" value="ECO:0007669"/>
    <property type="project" value="InterPro"/>
</dbReference>
<sequence length="295" mass="32863">MATKRDYYEILGVPKTASEAELKAAYRKQALQWHPDRNKSKEAEGRFKEINESYEILGNKDKRAAYDQFGHAAFEPGAGFGGAQGPFGSRQQTYRQGPFQYTYTTYGGGEGPDLGFDFGGFSDPFDIFAQFFGGASPFGAGRASRKPRYGISLTFMEAARGVEKEVEVEGKRRKIKIPAGVDDGSVVNFGDFYLTVDVKPDKVFRREGLDVYFEKEITFSQAVLGAIVEVPTIDGNLGLRIRPGTQPGTMVRLRGRGIKDPRGGRTGDEYVRLQVVVPERLSHRQREILEEFEEG</sequence>
<dbReference type="CDD" id="cd10747">
    <property type="entry name" value="DnaJ_C"/>
    <property type="match status" value="1"/>
</dbReference>
<evidence type="ECO:0000259" key="6">
    <source>
        <dbReference type="PROSITE" id="PS50076"/>
    </source>
</evidence>
<keyword evidence="2" id="KW-0677">Repeat</keyword>
<dbReference type="GO" id="GO:0008270">
    <property type="term" value="F:zinc ion binding"/>
    <property type="evidence" value="ECO:0007669"/>
    <property type="project" value="UniProtKB-KW"/>
</dbReference>
<evidence type="ECO:0000256" key="1">
    <source>
        <dbReference type="ARBA" id="ARBA00022723"/>
    </source>
</evidence>
<evidence type="ECO:0000313" key="8">
    <source>
        <dbReference type="Proteomes" id="UP000229502"/>
    </source>
</evidence>
<dbReference type="InterPro" id="IPR036869">
    <property type="entry name" value="J_dom_sf"/>
</dbReference>
<keyword evidence="5" id="KW-0143">Chaperone</keyword>
<keyword evidence="1" id="KW-0479">Metal-binding</keyword>
<dbReference type="PROSITE" id="PS00636">
    <property type="entry name" value="DNAJ_1"/>
    <property type="match status" value="1"/>
</dbReference>
<name>A0A2M6YRE9_9BACT</name>
<dbReference type="SUPFAM" id="SSF49493">
    <property type="entry name" value="HSP40/DnaJ peptide-binding domain"/>
    <property type="match status" value="2"/>
</dbReference>
<dbReference type="InterPro" id="IPR002939">
    <property type="entry name" value="DnaJ_C"/>
</dbReference>
<dbReference type="CDD" id="cd06257">
    <property type="entry name" value="DnaJ"/>
    <property type="match status" value="1"/>
</dbReference>